<accession>A0ABN2LL21</accession>
<feature type="transmembrane region" description="Helical" evidence="1">
    <location>
        <begin position="86"/>
        <end position="106"/>
    </location>
</feature>
<dbReference type="Proteomes" id="UP001500218">
    <property type="component" value="Unassembled WGS sequence"/>
</dbReference>
<organism evidence="2 3">
    <name type="scientific">Luedemannella flava</name>
    <dbReference type="NCBI Taxonomy" id="349316"/>
    <lineage>
        <taxon>Bacteria</taxon>
        <taxon>Bacillati</taxon>
        <taxon>Actinomycetota</taxon>
        <taxon>Actinomycetes</taxon>
        <taxon>Micromonosporales</taxon>
        <taxon>Micromonosporaceae</taxon>
        <taxon>Luedemannella</taxon>
    </lineage>
</organism>
<reference evidence="2 3" key="1">
    <citation type="journal article" date="2019" name="Int. J. Syst. Evol. Microbiol.">
        <title>The Global Catalogue of Microorganisms (GCM) 10K type strain sequencing project: providing services to taxonomists for standard genome sequencing and annotation.</title>
        <authorList>
            <consortium name="The Broad Institute Genomics Platform"/>
            <consortium name="The Broad Institute Genome Sequencing Center for Infectious Disease"/>
            <person name="Wu L."/>
            <person name="Ma J."/>
        </authorList>
    </citation>
    <scope>NUCLEOTIDE SEQUENCE [LARGE SCALE GENOMIC DNA]</scope>
    <source>
        <strain evidence="2 3">JCM 13250</strain>
    </source>
</reference>
<feature type="transmembrane region" description="Helical" evidence="1">
    <location>
        <begin position="389"/>
        <end position="412"/>
    </location>
</feature>
<feature type="transmembrane region" description="Helical" evidence="1">
    <location>
        <begin position="263"/>
        <end position="281"/>
    </location>
</feature>
<feature type="transmembrane region" description="Helical" evidence="1">
    <location>
        <begin position="432"/>
        <end position="460"/>
    </location>
</feature>
<feature type="transmembrane region" description="Helical" evidence="1">
    <location>
        <begin position="55"/>
        <end position="74"/>
    </location>
</feature>
<comment type="caution">
    <text evidence="2">The sequence shown here is derived from an EMBL/GenBank/DDBJ whole genome shotgun (WGS) entry which is preliminary data.</text>
</comment>
<feature type="transmembrane region" description="Helical" evidence="1">
    <location>
        <begin position="234"/>
        <end position="256"/>
    </location>
</feature>
<feature type="transmembrane region" description="Helical" evidence="1">
    <location>
        <begin position="528"/>
        <end position="548"/>
    </location>
</feature>
<feature type="transmembrane region" description="Helical" evidence="1">
    <location>
        <begin position="332"/>
        <end position="351"/>
    </location>
</feature>
<protein>
    <submittedName>
        <fullName evidence="2">Uncharacterized protein</fullName>
    </submittedName>
</protein>
<feature type="transmembrane region" description="Helical" evidence="1">
    <location>
        <begin position="499"/>
        <end position="516"/>
    </location>
</feature>
<feature type="transmembrane region" description="Helical" evidence="1">
    <location>
        <begin position="141"/>
        <end position="161"/>
    </location>
</feature>
<feature type="transmembrane region" description="Helical" evidence="1">
    <location>
        <begin position="599"/>
        <end position="617"/>
    </location>
</feature>
<keyword evidence="1" id="KW-0472">Membrane</keyword>
<name>A0ABN2LL21_9ACTN</name>
<gene>
    <name evidence="2" type="ORF">GCM10009682_12320</name>
</gene>
<keyword evidence="1" id="KW-0812">Transmembrane</keyword>
<evidence type="ECO:0000313" key="2">
    <source>
        <dbReference type="EMBL" id="GAA1791833.1"/>
    </source>
</evidence>
<feature type="transmembrane region" description="Helical" evidence="1">
    <location>
        <begin position="357"/>
        <end position="377"/>
    </location>
</feature>
<evidence type="ECO:0000313" key="3">
    <source>
        <dbReference type="Proteomes" id="UP001500218"/>
    </source>
</evidence>
<feature type="transmembrane region" description="Helical" evidence="1">
    <location>
        <begin position="301"/>
        <end position="320"/>
    </location>
</feature>
<proteinExistence type="predicted"/>
<keyword evidence="1" id="KW-1133">Transmembrane helix</keyword>
<feature type="transmembrane region" description="Helical" evidence="1">
    <location>
        <begin position="24"/>
        <end position="43"/>
    </location>
</feature>
<feature type="transmembrane region" description="Helical" evidence="1">
    <location>
        <begin position="467"/>
        <end position="487"/>
    </location>
</feature>
<feature type="transmembrane region" description="Helical" evidence="1">
    <location>
        <begin position="112"/>
        <end position="129"/>
    </location>
</feature>
<keyword evidence="3" id="KW-1185">Reference proteome</keyword>
<sequence length="772" mass="83408">MGTLVAERASAAVVDQATPIRRAWWLRWAPAVVAVGAFFAILAATGTSGADLGRFAAYAALAVTLPGTLVYRALRRTPHTLVEDLAMGAAVGLTLEIAAWAVFSALDLRAYLWTWPAAIVVVFLAVPALRRRHWWVRGYQPVPVGFSWAVGAAAVGFTAYLSQVFLFRNPVIPTSESTQQYIDLAYQLSLAGEAKNHLPIHLPQVAGEPLYYHWFGYVHMASTSLIGHIDLPVVALRLAVPALCALAALLTGVVGWRVSGRPYVGAVAAALFWVVGEFNFTDPVTMPMGTQATFVIWHGMSMIYSWVLLIALIAPLADIVRRQGGDPDDPSGKVPAIGLGAFAIAASLLVASSGAKASSLPIVIAALLFTAVVMLVARRRIPWRVLAALVLAAAAQLFATVVLFHFQTYGVAVGFFSGLYDYWRDSGKTGWAQAWVVAGVFAAFFLNLQLRVAGVIALLWRRRMRLLPVQVFLLGGAIAGVACYFVFKQTSGGNEYFTRAGFTFGVILSAWGYVELAEKVALPRWGRWTLATVTVAFGAALVWVQLTVAGAAPVRTPGNSYAPLVPLLQWAGVLAAIAAVAGIVWWVTGRFVRGMRGRGGLVLLTLVLVAGIPGLIMDVAKSLRAPNGGAYVNVPMPASHVAVARWIRDHSDGDDVVVTNRHCWRMVSKKTCDSRTFWLSAYSERRVLVEGWGFAPRGMGAYRLPFWDPALLAANDAAISDPTPEALRDLYVNHGVRWLLADRAQFPESPELADLATKVYDSGQFAVYRLRG</sequence>
<feature type="transmembrane region" description="Helical" evidence="1">
    <location>
        <begin position="568"/>
        <end position="587"/>
    </location>
</feature>
<dbReference type="EMBL" id="BAAALT010000029">
    <property type="protein sequence ID" value="GAA1791833.1"/>
    <property type="molecule type" value="Genomic_DNA"/>
</dbReference>
<evidence type="ECO:0000256" key="1">
    <source>
        <dbReference type="SAM" id="Phobius"/>
    </source>
</evidence>